<evidence type="ECO:0000313" key="1">
    <source>
        <dbReference type="EMBL" id="SFV56605.1"/>
    </source>
</evidence>
<dbReference type="SUPFAM" id="SSF46689">
    <property type="entry name" value="Homeodomain-like"/>
    <property type="match status" value="1"/>
</dbReference>
<dbReference type="Gene3D" id="1.10.10.10">
    <property type="entry name" value="Winged helix-like DNA-binding domain superfamily/Winged helix DNA-binding domain"/>
    <property type="match status" value="1"/>
</dbReference>
<dbReference type="InterPro" id="IPR036388">
    <property type="entry name" value="WH-like_DNA-bd_sf"/>
</dbReference>
<dbReference type="InterPro" id="IPR009057">
    <property type="entry name" value="Homeodomain-like_sf"/>
</dbReference>
<proteinExistence type="predicted"/>
<gene>
    <name evidence="1" type="ORF">MNB_SV-12-1741</name>
</gene>
<protein>
    <submittedName>
        <fullName evidence="1">Mobile element protein</fullName>
    </submittedName>
</protein>
<dbReference type="GO" id="GO:0006313">
    <property type="term" value="P:DNA transposition"/>
    <property type="evidence" value="ECO:0007669"/>
    <property type="project" value="InterPro"/>
</dbReference>
<dbReference type="GO" id="GO:0003677">
    <property type="term" value="F:DNA binding"/>
    <property type="evidence" value="ECO:0007669"/>
    <property type="project" value="InterPro"/>
</dbReference>
<name>A0A1W1BSZ1_9ZZZZ</name>
<organism evidence="1">
    <name type="scientific">hydrothermal vent metagenome</name>
    <dbReference type="NCBI Taxonomy" id="652676"/>
    <lineage>
        <taxon>unclassified sequences</taxon>
        <taxon>metagenomes</taxon>
        <taxon>ecological metagenomes</taxon>
    </lineage>
</organism>
<reference evidence="1" key="1">
    <citation type="submission" date="2016-10" db="EMBL/GenBank/DDBJ databases">
        <authorList>
            <person name="de Groot N.N."/>
        </authorList>
    </citation>
    <scope>NUCLEOTIDE SEQUENCE</scope>
</reference>
<accession>A0A1W1BSZ1</accession>
<sequence>MSTKRKIYSADFKAKVVLEVLEAEQSINEIASKYELLPANVKNWKKIFLENMSLAFDKSTVVKEYKVELETVKKEKDLIAKKLGETIVEKEFLEGKLESLVSSKSRKTFVDSKHELSINKQCKLLHIAKSTLYYEPVKKFSSDEDIKFLNMLNEIHSEFPYYGTRRLVTALANEGFKVGTDVTIIQK</sequence>
<dbReference type="EMBL" id="FPHE01000071">
    <property type="protein sequence ID" value="SFV56605.1"/>
    <property type="molecule type" value="Genomic_DNA"/>
</dbReference>
<dbReference type="InterPro" id="IPR002514">
    <property type="entry name" value="Transposase_8"/>
</dbReference>
<dbReference type="AlphaFoldDB" id="A0A1W1BSZ1"/>
<dbReference type="Pfam" id="PF01527">
    <property type="entry name" value="HTH_Tnp_1"/>
    <property type="match status" value="1"/>
</dbReference>
<dbReference type="GO" id="GO:0004803">
    <property type="term" value="F:transposase activity"/>
    <property type="evidence" value="ECO:0007669"/>
    <property type="project" value="InterPro"/>
</dbReference>